<keyword evidence="7" id="KW-1185">Reference proteome</keyword>
<dbReference type="InterPro" id="IPR044516">
    <property type="entry name" value="UXS-like"/>
</dbReference>
<organism evidence="6 7">
    <name type="scientific">Acidovorax facilis</name>
    <dbReference type="NCBI Taxonomy" id="12917"/>
    <lineage>
        <taxon>Bacteria</taxon>
        <taxon>Pseudomonadati</taxon>
        <taxon>Pseudomonadota</taxon>
        <taxon>Betaproteobacteria</taxon>
        <taxon>Burkholderiales</taxon>
        <taxon>Comamonadaceae</taxon>
        <taxon>Acidovorax</taxon>
    </lineage>
</organism>
<evidence type="ECO:0000256" key="4">
    <source>
        <dbReference type="ARBA" id="ARBA00023239"/>
    </source>
</evidence>
<evidence type="ECO:0000256" key="3">
    <source>
        <dbReference type="ARBA" id="ARBA00023027"/>
    </source>
</evidence>
<keyword evidence="3" id="KW-0520">NAD</keyword>
<dbReference type="SUPFAM" id="SSF51735">
    <property type="entry name" value="NAD(P)-binding Rossmann-fold domains"/>
    <property type="match status" value="1"/>
</dbReference>
<dbReference type="RefSeq" id="WP_055398439.1">
    <property type="nucleotide sequence ID" value="NZ_JAMXAX010000167.1"/>
</dbReference>
<comment type="caution">
    <text evidence="6">The sequence shown here is derived from an EMBL/GenBank/DDBJ whole genome shotgun (WGS) entry which is preliminary data.</text>
</comment>
<dbReference type="Pfam" id="PF01370">
    <property type="entry name" value="Epimerase"/>
    <property type="match status" value="1"/>
</dbReference>
<dbReference type="EC" id="4.1.1.35" evidence="6"/>
<dbReference type="PROSITE" id="PS00847">
    <property type="entry name" value="MCM_1"/>
    <property type="match status" value="1"/>
</dbReference>
<dbReference type="InterPro" id="IPR036291">
    <property type="entry name" value="NAD(P)-bd_dom_sf"/>
</dbReference>
<dbReference type="GO" id="GO:0048040">
    <property type="term" value="F:UDP-glucuronate decarboxylase activity"/>
    <property type="evidence" value="ECO:0007669"/>
    <property type="project" value="UniProtKB-EC"/>
</dbReference>
<evidence type="ECO:0000256" key="1">
    <source>
        <dbReference type="ARBA" id="ARBA00001911"/>
    </source>
</evidence>
<keyword evidence="2" id="KW-0210">Decarboxylase</keyword>
<dbReference type="InterPro" id="IPR001509">
    <property type="entry name" value="Epimerase_deHydtase"/>
</dbReference>
<evidence type="ECO:0000313" key="6">
    <source>
        <dbReference type="EMBL" id="MFC3936423.1"/>
    </source>
</evidence>
<dbReference type="EMBL" id="JBHSAJ010000052">
    <property type="protein sequence ID" value="MFC3936423.1"/>
    <property type="molecule type" value="Genomic_DNA"/>
</dbReference>
<name>A0ABV8DD08_9BURK</name>
<evidence type="ECO:0000256" key="2">
    <source>
        <dbReference type="ARBA" id="ARBA00022793"/>
    </source>
</evidence>
<comment type="cofactor">
    <cofactor evidence="1">
        <name>NAD(+)</name>
        <dbReference type="ChEBI" id="CHEBI:57540"/>
    </cofactor>
</comment>
<dbReference type="InterPro" id="IPR018525">
    <property type="entry name" value="MCM_CS"/>
</dbReference>
<protein>
    <submittedName>
        <fullName evidence="6">UDP-glucuronic acid decarboxylase family protein</fullName>
        <ecNumber evidence="6">4.1.1.35</ecNumber>
    </submittedName>
</protein>
<reference evidence="7" key="1">
    <citation type="journal article" date="2019" name="Int. J. Syst. Evol. Microbiol.">
        <title>The Global Catalogue of Microorganisms (GCM) 10K type strain sequencing project: providing services to taxonomists for standard genome sequencing and annotation.</title>
        <authorList>
            <consortium name="The Broad Institute Genomics Platform"/>
            <consortium name="The Broad Institute Genome Sequencing Center for Infectious Disease"/>
            <person name="Wu L."/>
            <person name="Ma J."/>
        </authorList>
    </citation>
    <scope>NUCLEOTIDE SEQUENCE [LARGE SCALE GENOMIC DNA]</scope>
    <source>
        <strain evidence="7">CCUG 2113</strain>
    </source>
</reference>
<dbReference type="PANTHER" id="PTHR43078">
    <property type="entry name" value="UDP-GLUCURONIC ACID DECARBOXYLASE-RELATED"/>
    <property type="match status" value="1"/>
</dbReference>
<feature type="domain" description="NAD-dependent epimerase/dehydratase" evidence="5">
    <location>
        <begin position="7"/>
        <end position="242"/>
    </location>
</feature>
<dbReference type="Gene3D" id="3.40.50.720">
    <property type="entry name" value="NAD(P)-binding Rossmann-like Domain"/>
    <property type="match status" value="1"/>
</dbReference>
<evidence type="ECO:0000259" key="5">
    <source>
        <dbReference type="Pfam" id="PF01370"/>
    </source>
</evidence>
<evidence type="ECO:0000313" key="7">
    <source>
        <dbReference type="Proteomes" id="UP001595693"/>
    </source>
</evidence>
<dbReference type="Proteomes" id="UP001595693">
    <property type="component" value="Unassembled WGS sequence"/>
</dbReference>
<dbReference type="CDD" id="cd05230">
    <property type="entry name" value="UGD_SDR_e"/>
    <property type="match status" value="1"/>
</dbReference>
<dbReference type="PANTHER" id="PTHR43078:SF6">
    <property type="entry name" value="UDP-GLUCURONIC ACID DECARBOXYLASE 1"/>
    <property type="match status" value="1"/>
</dbReference>
<accession>A0ABV8DD08</accession>
<proteinExistence type="predicted"/>
<sequence length="316" mass="34864">MKKAKSILVTGGAGFLGSHLCERLLQDGHGVLCVDDFSTGSEKNIAHLQASPRFRWLRHDVTQPLAAEVDEIYNLACPASPVHYQADPVRTLRTSVMGALNLLELARQCRAVILQASTSEVYGDPSVHPQPESYWGNVNPIGVRACYDEGKRCAETLFFDYRRQHGVRTKVVRLFNTYGPRMRPDDGRVVSNFIVQALRGADLTVYGSGDQTRSFCYVDDMVEALVRMMATPDEVAGPVNLGNPGEFTILELAQKVLAHTGAAARITYHPLPGDDPWQRQPDIMLAHQLLGGWEPRMDLDAGLRQTIAYFRGAGAS</sequence>
<gene>
    <name evidence="6" type="ORF">ACFOW3_17545</name>
</gene>
<keyword evidence="4 6" id="KW-0456">Lyase</keyword>